<evidence type="ECO:0000256" key="4">
    <source>
        <dbReference type="ARBA" id="ARBA00022801"/>
    </source>
</evidence>
<dbReference type="EMBL" id="VBOR01000072">
    <property type="protein sequence ID" value="TMQ48529.1"/>
    <property type="molecule type" value="Genomic_DNA"/>
</dbReference>
<evidence type="ECO:0000313" key="8">
    <source>
        <dbReference type="EMBL" id="TMQ48529.1"/>
    </source>
</evidence>
<organism evidence="8 9">
    <name type="scientific">Eiseniibacteriota bacterium</name>
    <dbReference type="NCBI Taxonomy" id="2212470"/>
    <lineage>
        <taxon>Bacteria</taxon>
        <taxon>Candidatus Eiseniibacteriota</taxon>
    </lineage>
</organism>
<evidence type="ECO:0000259" key="7">
    <source>
        <dbReference type="Pfam" id="PF08340"/>
    </source>
</evidence>
<dbReference type="InterPro" id="IPR013527">
    <property type="entry name" value="YicC-like_N"/>
</dbReference>
<keyword evidence="4" id="KW-0378">Hydrolase</keyword>
<evidence type="ECO:0000256" key="1">
    <source>
        <dbReference type="ARBA" id="ARBA00001968"/>
    </source>
</evidence>
<evidence type="ECO:0000256" key="2">
    <source>
        <dbReference type="ARBA" id="ARBA00022722"/>
    </source>
</evidence>
<evidence type="ECO:0000256" key="5">
    <source>
        <dbReference type="ARBA" id="ARBA00035648"/>
    </source>
</evidence>
<proteinExistence type="inferred from homology"/>
<dbReference type="InterPro" id="IPR005229">
    <property type="entry name" value="YicC/YloC-like"/>
</dbReference>
<dbReference type="Proteomes" id="UP000316292">
    <property type="component" value="Unassembled WGS sequence"/>
</dbReference>
<evidence type="ECO:0000259" key="6">
    <source>
        <dbReference type="Pfam" id="PF03755"/>
    </source>
</evidence>
<feature type="domain" description="Endoribonuclease YicC-like C-terminal" evidence="7">
    <location>
        <begin position="177"/>
        <end position="296"/>
    </location>
</feature>
<comment type="cofactor">
    <cofactor evidence="1">
        <name>a divalent metal cation</name>
        <dbReference type="ChEBI" id="CHEBI:60240"/>
    </cofactor>
</comment>
<dbReference type="AlphaFoldDB" id="A0A538SAX9"/>
<dbReference type="PANTHER" id="PTHR30636">
    <property type="entry name" value="UPF0701 PROTEIN YICC"/>
    <property type="match status" value="1"/>
</dbReference>
<name>A0A538SAX9_UNCEI</name>
<dbReference type="PANTHER" id="PTHR30636:SF3">
    <property type="entry name" value="UPF0701 PROTEIN YICC"/>
    <property type="match status" value="1"/>
</dbReference>
<reference evidence="8 9" key="1">
    <citation type="journal article" date="2019" name="Nat. Microbiol.">
        <title>Mediterranean grassland soil C-N compound turnover is dependent on rainfall and depth, and is mediated by genomically divergent microorganisms.</title>
        <authorList>
            <person name="Diamond S."/>
            <person name="Andeer P.F."/>
            <person name="Li Z."/>
            <person name="Crits-Christoph A."/>
            <person name="Burstein D."/>
            <person name="Anantharaman K."/>
            <person name="Lane K.R."/>
            <person name="Thomas B.C."/>
            <person name="Pan C."/>
            <person name="Northen T.R."/>
            <person name="Banfield J.F."/>
        </authorList>
    </citation>
    <scope>NUCLEOTIDE SEQUENCE [LARGE SCALE GENOMIC DNA]</scope>
    <source>
        <strain evidence="8">WS_1</strain>
    </source>
</reference>
<gene>
    <name evidence="8" type="ORF">E6K71_06985</name>
</gene>
<keyword evidence="3" id="KW-0255">Endonuclease</keyword>
<dbReference type="Pfam" id="PF08340">
    <property type="entry name" value="YicC-like_C"/>
    <property type="match status" value="1"/>
</dbReference>
<dbReference type="GO" id="GO:0004521">
    <property type="term" value="F:RNA endonuclease activity"/>
    <property type="evidence" value="ECO:0007669"/>
    <property type="project" value="InterPro"/>
</dbReference>
<sequence length="296" mass="33900">MIRSMTGYGRGEAMMNGLRLTAEVRSVNHRFCEISVRLPRALSNFEAEARKLVTERLSRGKISVAVTWGGEGEHQAEPTATLRLDSKAADRYLELLRELKTKYGLTGEVDLKSFAALPNIFIWEDPASDPEHYGSLLREVVVKATEDILRMKELEGETLRGDLETRLESIRQRVARIRERAPDRVRDVRARLRERVNVLLEDGEIPEERVAQEIAILSDRLDCTEECVRLEAHCGHFLKLLEDESTPGRKLNFLLQEMNREINTIGSKSSDVPIVEQVVEVKEELERIREQVQNIE</sequence>
<comment type="similarity">
    <text evidence="5">Belongs to the YicC/YloC family.</text>
</comment>
<dbReference type="Pfam" id="PF03755">
    <property type="entry name" value="YicC-like_N"/>
    <property type="match status" value="1"/>
</dbReference>
<dbReference type="NCBIfam" id="TIGR00255">
    <property type="entry name" value="YicC/YloC family endoribonuclease"/>
    <property type="match status" value="1"/>
</dbReference>
<comment type="caution">
    <text evidence="8">The sequence shown here is derived from an EMBL/GenBank/DDBJ whole genome shotgun (WGS) entry which is preliminary data.</text>
</comment>
<protein>
    <submittedName>
        <fullName evidence="8">YicC family protein</fullName>
    </submittedName>
</protein>
<accession>A0A538SAX9</accession>
<dbReference type="InterPro" id="IPR013551">
    <property type="entry name" value="YicC-like_C"/>
</dbReference>
<evidence type="ECO:0000313" key="9">
    <source>
        <dbReference type="Proteomes" id="UP000316292"/>
    </source>
</evidence>
<dbReference type="GO" id="GO:0016787">
    <property type="term" value="F:hydrolase activity"/>
    <property type="evidence" value="ECO:0007669"/>
    <property type="project" value="UniProtKB-KW"/>
</dbReference>
<evidence type="ECO:0000256" key="3">
    <source>
        <dbReference type="ARBA" id="ARBA00022759"/>
    </source>
</evidence>
<keyword evidence="2" id="KW-0540">Nuclease</keyword>
<feature type="domain" description="Endoribonuclease YicC-like N-terminal" evidence="6">
    <location>
        <begin position="2"/>
        <end position="160"/>
    </location>
</feature>